<dbReference type="RefSeq" id="WP_058356825.1">
    <property type="nucleotide sequence ID" value="NZ_CABKVG010000010.1"/>
</dbReference>
<accession>A0ABY4E1A8</accession>
<dbReference type="EMBL" id="CP091511">
    <property type="protein sequence ID" value="UOO89121.1"/>
    <property type="molecule type" value="Genomic_DNA"/>
</dbReference>
<name>A0ABY4E1A8_9NEIS</name>
<keyword evidence="3" id="KW-1185">Reference proteome</keyword>
<feature type="region of interest" description="Disordered" evidence="1">
    <location>
        <begin position="12"/>
        <end position="35"/>
    </location>
</feature>
<feature type="compositionally biased region" description="Gly residues" evidence="1">
    <location>
        <begin position="18"/>
        <end position="29"/>
    </location>
</feature>
<gene>
    <name evidence="2" type="ORF">LVJ82_17020</name>
</gene>
<feature type="region of interest" description="Disordered" evidence="1">
    <location>
        <begin position="215"/>
        <end position="246"/>
    </location>
</feature>
<proteinExistence type="predicted"/>
<sequence>MKFRNQWMKYGFRNESGSDGGDSGSGGQGNAKTYTEEELQAAIEAQTSGLKSKRDELLNAQKQLKEQLKQFDGIDPEATRNMLKRFENDEEAKLIAAGNVDEVVNRRVDRMQSDFDKNLKIAQAETQKYQQKAQNLEQTVINGHVAQAAAAAGVLPNAIDDIAALSKGMFALNDQGQALLIGADGQPQYAADGKTPMTAHDWVSNMKETKPYFFPSAQGGGARGSDGASGGSLKRSQMSAEQVHEYTQKHGRAAYLALPK</sequence>
<organism evidence="2 3">
    <name type="scientific">Vitreoscilla massiliensis</name>
    <dbReference type="NCBI Taxonomy" id="1689272"/>
    <lineage>
        <taxon>Bacteria</taxon>
        <taxon>Pseudomonadati</taxon>
        <taxon>Pseudomonadota</taxon>
        <taxon>Betaproteobacteria</taxon>
        <taxon>Neisseriales</taxon>
        <taxon>Neisseriaceae</taxon>
        <taxon>Vitreoscilla</taxon>
    </lineage>
</organism>
<evidence type="ECO:0000313" key="2">
    <source>
        <dbReference type="EMBL" id="UOO89121.1"/>
    </source>
</evidence>
<evidence type="ECO:0000313" key="3">
    <source>
        <dbReference type="Proteomes" id="UP000832011"/>
    </source>
</evidence>
<dbReference type="Proteomes" id="UP000832011">
    <property type="component" value="Chromosome"/>
</dbReference>
<reference evidence="2 3" key="1">
    <citation type="journal article" date="2022" name="Res Sq">
        <title>Evolution of multicellular longitudinally dividing oral cavity symbionts (Neisseriaceae).</title>
        <authorList>
            <person name="Nyongesa S."/>
            <person name="Weber P."/>
            <person name="Bernet E."/>
            <person name="Pullido F."/>
            <person name="Nieckarz M."/>
            <person name="Delaby M."/>
            <person name="Nieves C."/>
            <person name="Viehboeck T."/>
            <person name="Krause N."/>
            <person name="Rivera-Millot A."/>
            <person name="Nakamura A."/>
            <person name="Vischer N."/>
            <person name="VanNieuwenhze M."/>
            <person name="Brun Y."/>
            <person name="Cava F."/>
            <person name="Bulgheresi S."/>
            <person name="Veyrier F."/>
        </authorList>
    </citation>
    <scope>NUCLEOTIDE SEQUENCE [LARGE SCALE GENOMIC DNA]</scope>
    <source>
        <strain evidence="2 3">SN4</strain>
    </source>
</reference>
<feature type="compositionally biased region" description="Gly residues" evidence="1">
    <location>
        <begin position="218"/>
        <end position="230"/>
    </location>
</feature>
<evidence type="ECO:0000256" key="1">
    <source>
        <dbReference type="SAM" id="MobiDB-lite"/>
    </source>
</evidence>
<protein>
    <submittedName>
        <fullName evidence="2">Uncharacterized protein</fullName>
    </submittedName>
</protein>